<evidence type="ECO:0000313" key="2">
    <source>
        <dbReference type="Proteomes" id="UP000763088"/>
    </source>
</evidence>
<organism evidence="1 2">
    <name type="scientific">Xylanibacter ruminicola</name>
    <name type="common">Prevotella ruminicola</name>
    <dbReference type="NCBI Taxonomy" id="839"/>
    <lineage>
        <taxon>Bacteria</taxon>
        <taxon>Pseudomonadati</taxon>
        <taxon>Bacteroidota</taxon>
        <taxon>Bacteroidia</taxon>
        <taxon>Bacteroidales</taxon>
        <taxon>Prevotellaceae</taxon>
        <taxon>Xylanibacter</taxon>
    </lineage>
</organism>
<proteinExistence type="predicted"/>
<accession>A0A928GIU9</accession>
<protein>
    <submittedName>
        <fullName evidence="1">Uncharacterized protein</fullName>
    </submittedName>
</protein>
<dbReference type="AlphaFoldDB" id="A0A928GIU9"/>
<dbReference type="Proteomes" id="UP000763088">
    <property type="component" value="Unassembled WGS sequence"/>
</dbReference>
<name>A0A928GIU9_XYLRU</name>
<evidence type="ECO:0000313" key="1">
    <source>
        <dbReference type="EMBL" id="MBE6266358.1"/>
    </source>
</evidence>
<reference evidence="1" key="1">
    <citation type="submission" date="2019-04" db="EMBL/GenBank/DDBJ databases">
        <title>Evolution of Biomass-Degrading Anaerobic Consortia Revealed by Metagenomics.</title>
        <authorList>
            <person name="Peng X."/>
        </authorList>
    </citation>
    <scope>NUCLEOTIDE SEQUENCE</scope>
    <source>
        <strain evidence="1">SIG141</strain>
    </source>
</reference>
<gene>
    <name evidence="1" type="ORF">E7102_07810</name>
</gene>
<sequence length="126" mass="14191">MKERRGGAVASFPRGKALVGGMSLLVLFSAPEKRTDILALFKKSIFLAEQKENDDWGARGGVPPPSGRIYKNSGRIYKICTCRPKRLASFEDFYYICSQITNNNYCSQESHNTKMVDFTMNNILTI</sequence>
<dbReference type="EMBL" id="SUYD01000008">
    <property type="protein sequence ID" value="MBE6266358.1"/>
    <property type="molecule type" value="Genomic_DNA"/>
</dbReference>
<comment type="caution">
    <text evidence="1">The sequence shown here is derived from an EMBL/GenBank/DDBJ whole genome shotgun (WGS) entry which is preliminary data.</text>
</comment>